<dbReference type="InterPro" id="IPR035901">
    <property type="entry name" value="GIY-YIG_endonuc_sf"/>
</dbReference>
<protein>
    <submittedName>
        <fullName evidence="3">GIY-YIG nuclease family protein</fullName>
    </submittedName>
</protein>
<accession>A0ABU1B0B3</accession>
<dbReference type="PROSITE" id="PS50164">
    <property type="entry name" value="GIY_YIG"/>
    <property type="match status" value="1"/>
</dbReference>
<dbReference type="InterPro" id="IPR000305">
    <property type="entry name" value="GIY-YIG_endonuc"/>
</dbReference>
<evidence type="ECO:0000313" key="4">
    <source>
        <dbReference type="Proteomes" id="UP001225316"/>
    </source>
</evidence>
<dbReference type="Pfam" id="PF01541">
    <property type="entry name" value="GIY-YIG"/>
    <property type="match status" value="1"/>
</dbReference>
<dbReference type="EMBL" id="JARXHW010000224">
    <property type="protein sequence ID" value="MDQ8209839.1"/>
    <property type="molecule type" value="Genomic_DNA"/>
</dbReference>
<dbReference type="CDD" id="cd10456">
    <property type="entry name" value="GIY-YIG_UPF0213"/>
    <property type="match status" value="1"/>
</dbReference>
<dbReference type="Gene3D" id="3.40.1440.10">
    <property type="entry name" value="GIY-YIG endonuclease"/>
    <property type="match status" value="1"/>
</dbReference>
<gene>
    <name evidence="3" type="ORF">QEH52_20140</name>
</gene>
<evidence type="ECO:0000256" key="1">
    <source>
        <dbReference type="ARBA" id="ARBA00007435"/>
    </source>
</evidence>
<dbReference type="Proteomes" id="UP001225316">
    <property type="component" value="Unassembled WGS sequence"/>
</dbReference>
<dbReference type="InterPro" id="IPR050190">
    <property type="entry name" value="UPF0213_domain"/>
</dbReference>
<comment type="similarity">
    <text evidence="1">Belongs to the UPF0213 family.</text>
</comment>
<reference evidence="3 4" key="1">
    <citation type="submission" date="2023-04" db="EMBL/GenBank/DDBJ databases">
        <title>A novel bacteria isolated from coastal sediment.</title>
        <authorList>
            <person name="Liu X.-J."/>
            <person name="Du Z.-J."/>
        </authorList>
    </citation>
    <scope>NUCLEOTIDE SEQUENCE [LARGE SCALE GENOMIC DNA]</scope>
    <source>
        <strain evidence="3 4">SDUM461003</strain>
    </source>
</reference>
<feature type="non-terminal residue" evidence="3">
    <location>
        <position position="1"/>
    </location>
</feature>
<sequence>SSHLKPFEKSEGFFVVWIAGDNEDSDMYFVYVLENTSGRLYIGHTNDVARRIEEHNSPEGKGHLGKYTHRNGPWSLLGFEKFETRSEAIRREKQLKSWKSPKKVRALFDPGR</sequence>
<proteinExistence type="inferred from homology"/>
<dbReference type="PANTHER" id="PTHR34477">
    <property type="entry name" value="UPF0213 PROTEIN YHBQ"/>
    <property type="match status" value="1"/>
</dbReference>
<comment type="caution">
    <text evidence="3">The sequence shown here is derived from an EMBL/GenBank/DDBJ whole genome shotgun (WGS) entry which is preliminary data.</text>
</comment>
<dbReference type="SUPFAM" id="SSF82771">
    <property type="entry name" value="GIY-YIG endonuclease"/>
    <property type="match status" value="1"/>
</dbReference>
<organism evidence="3 4">
    <name type="scientific">Thalassobacterium maritimum</name>
    <dbReference type="NCBI Taxonomy" id="3041265"/>
    <lineage>
        <taxon>Bacteria</taxon>
        <taxon>Pseudomonadati</taxon>
        <taxon>Verrucomicrobiota</taxon>
        <taxon>Opitutia</taxon>
        <taxon>Puniceicoccales</taxon>
        <taxon>Coraliomargaritaceae</taxon>
        <taxon>Thalassobacterium</taxon>
    </lineage>
</organism>
<dbReference type="RefSeq" id="WP_308952758.1">
    <property type="nucleotide sequence ID" value="NZ_JARXHW010000224.1"/>
</dbReference>
<feature type="domain" description="GIY-YIG" evidence="2">
    <location>
        <begin position="26"/>
        <end position="105"/>
    </location>
</feature>
<keyword evidence="4" id="KW-1185">Reference proteome</keyword>
<dbReference type="PANTHER" id="PTHR34477:SF5">
    <property type="entry name" value="BSL5627 PROTEIN"/>
    <property type="match status" value="1"/>
</dbReference>
<evidence type="ECO:0000259" key="2">
    <source>
        <dbReference type="PROSITE" id="PS50164"/>
    </source>
</evidence>
<evidence type="ECO:0000313" key="3">
    <source>
        <dbReference type="EMBL" id="MDQ8209839.1"/>
    </source>
</evidence>
<name>A0ABU1B0B3_9BACT</name>